<accession>A0A6C0K393</accession>
<protein>
    <submittedName>
        <fullName evidence="2">Uncharacterized protein</fullName>
    </submittedName>
</protein>
<feature type="transmembrane region" description="Helical" evidence="1">
    <location>
        <begin position="64"/>
        <end position="84"/>
    </location>
</feature>
<evidence type="ECO:0000256" key="1">
    <source>
        <dbReference type="SAM" id="Phobius"/>
    </source>
</evidence>
<dbReference type="EMBL" id="MN740779">
    <property type="protein sequence ID" value="QHU11167.1"/>
    <property type="molecule type" value="Genomic_DNA"/>
</dbReference>
<keyword evidence="1" id="KW-0472">Membrane</keyword>
<name>A0A6C0K393_9ZZZZ</name>
<organism evidence="2">
    <name type="scientific">viral metagenome</name>
    <dbReference type="NCBI Taxonomy" id="1070528"/>
    <lineage>
        <taxon>unclassified sequences</taxon>
        <taxon>metagenomes</taxon>
        <taxon>organismal metagenomes</taxon>
    </lineage>
</organism>
<evidence type="ECO:0000313" key="2">
    <source>
        <dbReference type="EMBL" id="QHU11167.1"/>
    </source>
</evidence>
<feature type="transmembrane region" description="Helical" evidence="1">
    <location>
        <begin position="34"/>
        <end position="52"/>
    </location>
</feature>
<sequence length="122" mass="13951">MHFDGHLILSLFHIAFVVPLFFAIAFFRTDMPLWAYNTILGLGIFVLIYQAYKLLVRLQSHSGYVWINAIHVFLIAPLLIYIGLRQRESARAAYELCIMAGSAALGYHTYSLVQQINVVPEY</sequence>
<feature type="transmembrane region" description="Helical" evidence="1">
    <location>
        <begin position="6"/>
        <end position="27"/>
    </location>
</feature>
<reference evidence="2" key="1">
    <citation type="journal article" date="2020" name="Nature">
        <title>Giant virus diversity and host interactions through global metagenomics.</title>
        <authorList>
            <person name="Schulz F."/>
            <person name="Roux S."/>
            <person name="Paez-Espino D."/>
            <person name="Jungbluth S."/>
            <person name="Walsh D.A."/>
            <person name="Denef V.J."/>
            <person name="McMahon K.D."/>
            <person name="Konstantinidis K.T."/>
            <person name="Eloe-Fadrosh E.A."/>
            <person name="Kyrpides N.C."/>
            <person name="Woyke T."/>
        </authorList>
    </citation>
    <scope>NUCLEOTIDE SEQUENCE</scope>
    <source>
        <strain evidence="2">GVMAG-S-1101165-84</strain>
    </source>
</reference>
<proteinExistence type="predicted"/>
<dbReference type="AlphaFoldDB" id="A0A6C0K393"/>
<keyword evidence="1" id="KW-1133">Transmembrane helix</keyword>
<keyword evidence="1" id="KW-0812">Transmembrane</keyword>